<feature type="domain" description="PhoD-like phosphatase metallophosphatase" evidence="1">
    <location>
        <begin position="135"/>
        <end position="465"/>
    </location>
</feature>
<dbReference type="Pfam" id="PF09423">
    <property type="entry name" value="PhoD"/>
    <property type="match status" value="1"/>
</dbReference>
<dbReference type="InterPro" id="IPR056702">
    <property type="entry name" value="DUF7800"/>
</dbReference>
<name>A0ABW1J956_9PSEU</name>
<keyword evidence="4" id="KW-1185">Reference proteome</keyword>
<gene>
    <name evidence="3" type="ORF">ACFQE5_22945</name>
</gene>
<dbReference type="CDD" id="cd07389">
    <property type="entry name" value="MPP_PhoD"/>
    <property type="match status" value="1"/>
</dbReference>
<dbReference type="EC" id="3.1.3.1" evidence="3"/>
<dbReference type="Proteomes" id="UP001596302">
    <property type="component" value="Unassembled WGS sequence"/>
</dbReference>
<dbReference type="InterPro" id="IPR018946">
    <property type="entry name" value="PhoD-like_MPP"/>
</dbReference>
<dbReference type="PANTHER" id="PTHR37031:SF2">
    <property type="entry name" value="PHOD-LIKE PHOSPHATASE METALLOPHOSPHATASE DOMAIN-CONTAINING PROTEIN"/>
    <property type="match status" value="1"/>
</dbReference>
<protein>
    <submittedName>
        <fullName evidence="3">Alkaline phosphatase D family protein</fullName>
        <ecNumber evidence="3">3.1.3.1</ecNumber>
    </submittedName>
</protein>
<dbReference type="PANTHER" id="PTHR37031">
    <property type="entry name" value="METALLOPHOSPHATASE BINDING DOMAIN PROTEIN"/>
    <property type="match status" value="1"/>
</dbReference>
<evidence type="ECO:0000259" key="2">
    <source>
        <dbReference type="Pfam" id="PF25077"/>
    </source>
</evidence>
<dbReference type="InterPro" id="IPR038607">
    <property type="entry name" value="PhoD-like_sf"/>
</dbReference>
<dbReference type="RefSeq" id="WP_379587992.1">
    <property type="nucleotide sequence ID" value="NZ_JBHSQW010000044.1"/>
</dbReference>
<dbReference type="Gene3D" id="3.60.21.70">
    <property type="entry name" value="PhoD-like phosphatase"/>
    <property type="match status" value="1"/>
</dbReference>
<accession>A0ABW1J956</accession>
<comment type="caution">
    <text evidence="3">The sequence shown here is derived from an EMBL/GenBank/DDBJ whole genome shotgun (WGS) entry which is preliminary data.</text>
</comment>
<proteinExistence type="predicted"/>
<organism evidence="3 4">
    <name type="scientific">Pseudonocardia hispaniensis</name>
    <dbReference type="NCBI Taxonomy" id="904933"/>
    <lineage>
        <taxon>Bacteria</taxon>
        <taxon>Bacillati</taxon>
        <taxon>Actinomycetota</taxon>
        <taxon>Actinomycetes</taxon>
        <taxon>Pseudonocardiales</taxon>
        <taxon>Pseudonocardiaceae</taxon>
        <taxon>Pseudonocardia</taxon>
    </lineage>
</organism>
<sequence length="546" mass="61150">MASLLLGPVLRHVDETTAIVWVQTDAAARVEVLGCAADTFEVAGHHYALVVVTGLQPDTRTPYEVHLDGVPVWPPPVSAFPPSVIPTRGPASAGRHRILFGSCRYVKVPDRKDAARLGIDALDAYAVRLARRPPEQWPDALLLLGDQVYADELTPQTRRRIAGRRHAHPEWPDDEIVDFTEYVGLYCDSWADPEIRWIMSTVPTAMIFDDHDVRDDWNTSARWRQTMARVPWWRERIRSALASYWVYQHLGNLSPDELAADPDYRKISGRGGDVWPLLADLADRADAEVDGAKGVRFSFRWDLGRSRLIMIDSRNGRILEDGQRRMLGEREFSWVQDQVPAPDEVDHLLLGTSVPWLLPPAIAALESRNESAAARPGWRGRLAEQLRQRADLEHWPAFRASFDRLAQLVEDVAACREGASGPATVSVLSGDVHHSYVARAHLRSGRTGNTAVHQLTCSPVHNRVPRVLELGFRLGWAGATARLTRRWDRRVGPGEPAVRWERRGGLVFGNTIATLLVDGRRAEVLFEQPDSAASLRTVARHELSAR</sequence>
<dbReference type="Pfam" id="PF25077">
    <property type="entry name" value="DUF7800"/>
    <property type="match status" value="1"/>
</dbReference>
<dbReference type="SUPFAM" id="SSF56300">
    <property type="entry name" value="Metallo-dependent phosphatases"/>
    <property type="match status" value="1"/>
</dbReference>
<dbReference type="GO" id="GO:0004035">
    <property type="term" value="F:alkaline phosphatase activity"/>
    <property type="evidence" value="ECO:0007669"/>
    <property type="project" value="UniProtKB-EC"/>
</dbReference>
<evidence type="ECO:0000259" key="1">
    <source>
        <dbReference type="Pfam" id="PF09423"/>
    </source>
</evidence>
<feature type="domain" description="DUF7800" evidence="2">
    <location>
        <begin position="1"/>
        <end position="85"/>
    </location>
</feature>
<evidence type="ECO:0000313" key="4">
    <source>
        <dbReference type="Proteomes" id="UP001596302"/>
    </source>
</evidence>
<dbReference type="InterPro" id="IPR029052">
    <property type="entry name" value="Metallo-depent_PP-like"/>
</dbReference>
<evidence type="ECO:0000313" key="3">
    <source>
        <dbReference type="EMBL" id="MFC5997074.1"/>
    </source>
</evidence>
<keyword evidence="3" id="KW-0378">Hydrolase</keyword>
<dbReference type="EMBL" id="JBHSQW010000044">
    <property type="protein sequence ID" value="MFC5997074.1"/>
    <property type="molecule type" value="Genomic_DNA"/>
</dbReference>
<reference evidence="4" key="1">
    <citation type="journal article" date="2019" name="Int. J. Syst. Evol. Microbiol.">
        <title>The Global Catalogue of Microorganisms (GCM) 10K type strain sequencing project: providing services to taxonomists for standard genome sequencing and annotation.</title>
        <authorList>
            <consortium name="The Broad Institute Genomics Platform"/>
            <consortium name="The Broad Institute Genome Sequencing Center for Infectious Disease"/>
            <person name="Wu L."/>
            <person name="Ma J."/>
        </authorList>
    </citation>
    <scope>NUCLEOTIDE SEQUENCE [LARGE SCALE GENOMIC DNA]</scope>
    <source>
        <strain evidence="4">CCM 8391</strain>
    </source>
</reference>